<dbReference type="AlphaFoldDB" id="A0A5B9EHJ6"/>
<organism evidence="2 3">
    <name type="scientific">Terriglobus albidus</name>
    <dbReference type="NCBI Taxonomy" id="1592106"/>
    <lineage>
        <taxon>Bacteria</taxon>
        <taxon>Pseudomonadati</taxon>
        <taxon>Acidobacteriota</taxon>
        <taxon>Terriglobia</taxon>
        <taxon>Terriglobales</taxon>
        <taxon>Acidobacteriaceae</taxon>
        <taxon>Terriglobus</taxon>
    </lineage>
</organism>
<proteinExistence type="predicted"/>
<feature type="domain" description="4Fe-4S ferredoxin-type" evidence="1">
    <location>
        <begin position="1"/>
        <end position="31"/>
    </location>
</feature>
<evidence type="ECO:0000313" key="2">
    <source>
        <dbReference type="EMBL" id="QEE31432.1"/>
    </source>
</evidence>
<dbReference type="Gene3D" id="1.10.1060.10">
    <property type="entry name" value="Alpha-helical ferredoxin"/>
    <property type="match status" value="1"/>
</dbReference>
<reference evidence="2 3" key="1">
    <citation type="submission" date="2019-08" db="EMBL/GenBank/DDBJ databases">
        <title>Complete genome sequence of Terriglobus albidus strain ORNL.</title>
        <authorList>
            <person name="Podar M."/>
        </authorList>
    </citation>
    <scope>NUCLEOTIDE SEQUENCE [LARGE SCALE GENOMIC DNA]</scope>
    <source>
        <strain evidence="2 3">ORNL</strain>
    </source>
</reference>
<dbReference type="SUPFAM" id="SSF51971">
    <property type="entry name" value="Nucleotide-binding domain"/>
    <property type="match status" value="1"/>
</dbReference>
<dbReference type="InterPro" id="IPR017896">
    <property type="entry name" value="4Fe4S_Fe-S-bd"/>
</dbReference>
<accession>A0A5B9EHJ6</accession>
<dbReference type="InterPro" id="IPR009051">
    <property type="entry name" value="Helical_ferredxn"/>
</dbReference>
<dbReference type="PRINTS" id="PR00419">
    <property type="entry name" value="ADXRDTASE"/>
</dbReference>
<dbReference type="EMBL" id="CP042806">
    <property type="protein sequence ID" value="QEE31432.1"/>
    <property type="molecule type" value="Genomic_DNA"/>
</dbReference>
<gene>
    <name evidence="2" type="ORF">FTW19_18230</name>
</gene>
<dbReference type="InterPro" id="IPR036188">
    <property type="entry name" value="FAD/NAD-bd_sf"/>
</dbReference>
<dbReference type="PANTHER" id="PTHR42783">
    <property type="entry name" value="GLUTAMATE SYNTHASE [NADPH] SMALL CHAIN"/>
    <property type="match status" value="1"/>
</dbReference>
<dbReference type="InterPro" id="IPR028261">
    <property type="entry name" value="DPD_II"/>
</dbReference>
<name>A0A5B9EHJ6_9BACT</name>
<dbReference type="Gene3D" id="3.50.50.60">
    <property type="entry name" value="FAD/NAD(P)-binding domain"/>
    <property type="match status" value="2"/>
</dbReference>
<evidence type="ECO:0000259" key="1">
    <source>
        <dbReference type="PROSITE" id="PS51379"/>
    </source>
</evidence>
<dbReference type="InterPro" id="IPR023753">
    <property type="entry name" value="FAD/NAD-binding_dom"/>
</dbReference>
<evidence type="ECO:0000313" key="3">
    <source>
        <dbReference type="Proteomes" id="UP000321820"/>
    </source>
</evidence>
<dbReference type="SUPFAM" id="SSF46548">
    <property type="entry name" value="alpha-helical ferredoxin"/>
    <property type="match status" value="1"/>
</dbReference>
<dbReference type="GO" id="GO:0051536">
    <property type="term" value="F:iron-sulfur cluster binding"/>
    <property type="evidence" value="ECO:0007669"/>
    <property type="project" value="InterPro"/>
</dbReference>
<dbReference type="Pfam" id="PF07992">
    <property type="entry name" value="Pyr_redox_2"/>
    <property type="match status" value="1"/>
</dbReference>
<dbReference type="PANTHER" id="PTHR42783:SF3">
    <property type="entry name" value="GLUTAMATE SYNTHASE [NADPH] SMALL CHAIN-RELATED"/>
    <property type="match status" value="1"/>
</dbReference>
<dbReference type="GO" id="GO:0016491">
    <property type="term" value="F:oxidoreductase activity"/>
    <property type="evidence" value="ECO:0007669"/>
    <property type="project" value="InterPro"/>
</dbReference>
<dbReference type="Proteomes" id="UP000321820">
    <property type="component" value="Chromosome"/>
</dbReference>
<dbReference type="Pfam" id="PF14691">
    <property type="entry name" value="Fer4_20"/>
    <property type="match status" value="1"/>
</dbReference>
<protein>
    <submittedName>
        <fullName evidence="2">NAD(P)-dependent oxidoreductase</fullName>
    </submittedName>
</protein>
<dbReference type="OrthoDB" id="9803192at2"/>
<dbReference type="PROSITE" id="PS51379">
    <property type="entry name" value="4FE4S_FER_2"/>
    <property type="match status" value="1"/>
</dbReference>
<sequence length="409" mass="43520">MVEANRCLNCFDAPCTAACPTHIDVPRFIKKIATGNIAGSARSILEANVLAGSCARVCPVEVLCEGSCVMHHRAEKPIMIGRLQRYAMDNFYGRGLQIPVRERPELPLRVACIGGGPASLACAAELRQAGVQVTVFDKRDLAGGLNTYGVAEYKQRVSESLREVEAIQSMGVEILQREIGLEDFEALEQEFDAIFLGVGLGEMHRLRIPGGEAGVMDALDLIAGYKTGEILSIGRTVAVIGCGNTAIDAAVASKRLGADEVHIVYRRGPEEMSAFGFEYEHALQEGVKFLWWRQPIALEAGTLLCAATAINEAGELVVGEMRTELAAEVVVPAIGQSPLAEWLSSVKGIQFAKGRVVVDRATGATSHAKYFAGGDCVNGGREVVDAVADGKRAARGITAALGVMEVAHG</sequence>
<dbReference type="KEGG" id="talb:FTW19_18230"/>
<keyword evidence="3" id="KW-1185">Reference proteome</keyword>